<sequence>MRKRLLIGVLCLACATSFAQTKRKTTKAAPKKSTPTRVASKRDATVAPIDTTPKVTVAPVTAEPPKPFERPLDGYYKKESFTKARATPYANVRESDVAFSKRVWREIDVREKMNQYLASPKARLIEVLMDAIKAGELTAYSPVPTKDDPNGDSFATPLTPDKAMSTMADSVMVEKRDRDGNIISSGMTAGEFNPDSVVRFRIKEDWIFDKQRGIWEPRIIGLAPMIKEKVPGATVAGLDFQPAFWVYFPAARHILATKEAFNRNNDATSLSFDDMFMKRIFTSVIVKVSNDRDERIKDYAQGVDRLYEAERIKKELMEWELNLWQY</sequence>
<evidence type="ECO:0000256" key="2">
    <source>
        <dbReference type="SAM" id="SignalP"/>
    </source>
</evidence>
<keyword evidence="4" id="KW-1185">Reference proteome</keyword>
<evidence type="ECO:0000313" key="4">
    <source>
        <dbReference type="Proteomes" id="UP000242687"/>
    </source>
</evidence>
<organism evidence="3 4">
    <name type="scientific">Mucilaginibacter auburnensis</name>
    <dbReference type="NCBI Taxonomy" id="1457233"/>
    <lineage>
        <taxon>Bacteria</taxon>
        <taxon>Pseudomonadati</taxon>
        <taxon>Bacteroidota</taxon>
        <taxon>Sphingobacteriia</taxon>
        <taxon>Sphingobacteriales</taxon>
        <taxon>Sphingobacteriaceae</taxon>
        <taxon>Mucilaginibacter</taxon>
    </lineage>
</organism>
<proteinExistence type="predicted"/>
<dbReference type="NCBIfam" id="TIGR03523">
    <property type="entry name" value="GldN"/>
    <property type="match status" value="1"/>
</dbReference>
<keyword evidence="2" id="KW-0732">Signal</keyword>
<accession>A0A2H9VNA8</accession>
<dbReference type="Pfam" id="PF19841">
    <property type="entry name" value="GldN"/>
    <property type="match status" value="1"/>
</dbReference>
<dbReference type="AlphaFoldDB" id="A0A2H9VNA8"/>
<dbReference type="Proteomes" id="UP000242687">
    <property type="component" value="Unassembled WGS sequence"/>
</dbReference>
<dbReference type="InterPro" id="IPR019847">
    <property type="entry name" value="Gliding_motility_assoc_GldN"/>
</dbReference>
<reference evidence="3 4" key="1">
    <citation type="submission" date="2017-11" db="EMBL/GenBank/DDBJ databases">
        <title>Genomic Encyclopedia of Archaeal and Bacterial Type Strains, Phase II (KMG-II): From Individual Species to Whole Genera.</title>
        <authorList>
            <person name="Goeker M."/>
        </authorList>
    </citation>
    <scope>NUCLEOTIDE SEQUENCE [LARGE SCALE GENOMIC DNA]</scope>
    <source>
        <strain evidence="3 4">DSM 28175</strain>
    </source>
</reference>
<comment type="caution">
    <text evidence="3">The sequence shown here is derived from an EMBL/GenBank/DDBJ whole genome shotgun (WGS) entry which is preliminary data.</text>
</comment>
<evidence type="ECO:0000256" key="1">
    <source>
        <dbReference type="SAM" id="MobiDB-lite"/>
    </source>
</evidence>
<dbReference type="EMBL" id="PGFJ01000002">
    <property type="protein sequence ID" value="PJJ79814.1"/>
    <property type="molecule type" value="Genomic_DNA"/>
</dbReference>
<protein>
    <submittedName>
        <fullName evidence="3">Gliding motility associated protein GldN</fullName>
    </submittedName>
</protein>
<name>A0A2H9VNA8_9SPHI</name>
<feature type="signal peptide" evidence="2">
    <location>
        <begin position="1"/>
        <end position="19"/>
    </location>
</feature>
<gene>
    <name evidence="3" type="ORF">CLV57_2953</name>
</gene>
<dbReference type="OrthoDB" id="1141916at2"/>
<evidence type="ECO:0000313" key="3">
    <source>
        <dbReference type="EMBL" id="PJJ79814.1"/>
    </source>
</evidence>
<feature type="region of interest" description="Disordered" evidence="1">
    <location>
        <begin position="23"/>
        <end position="43"/>
    </location>
</feature>
<dbReference type="RefSeq" id="WP_100342861.1">
    <property type="nucleotide sequence ID" value="NZ_PGFJ01000002.1"/>
</dbReference>
<feature type="chain" id="PRO_5014163735" evidence="2">
    <location>
        <begin position="20"/>
        <end position="326"/>
    </location>
</feature>